<name>A0ABP1EAP9_9APHY</name>
<keyword evidence="2" id="KW-1185">Reference proteome</keyword>
<proteinExistence type="predicted"/>
<protein>
    <recommendedName>
        <fullName evidence="3">F-box domain-containing protein</fullName>
    </recommendedName>
</protein>
<sequence>MVDSLLVPFDVQGAHPPLQGLHDFCFKLPAELIYRIVDHLGDDRQTFIICKLTTLKNMASTMPLPFSSKGQPRFGLYASPICVRGSRLRHRGRTSSKCADTEELYLSGHGHTTSLRRTLATVQESSSDLDRDLPVRELVLKCVRLDYSVPSDYRPSRLLR</sequence>
<dbReference type="EMBL" id="OZ037952">
    <property type="protein sequence ID" value="CAL1716413.1"/>
    <property type="molecule type" value="Genomic_DNA"/>
</dbReference>
<accession>A0ABP1EAP9</accession>
<evidence type="ECO:0008006" key="3">
    <source>
        <dbReference type="Google" id="ProtNLM"/>
    </source>
</evidence>
<dbReference type="Proteomes" id="UP001497453">
    <property type="component" value="Chromosome 9"/>
</dbReference>
<evidence type="ECO:0000313" key="1">
    <source>
        <dbReference type="EMBL" id="CAL1716413.1"/>
    </source>
</evidence>
<evidence type="ECO:0000313" key="2">
    <source>
        <dbReference type="Proteomes" id="UP001497453"/>
    </source>
</evidence>
<organism evidence="1 2">
    <name type="scientific">Somion occarium</name>
    <dbReference type="NCBI Taxonomy" id="3059160"/>
    <lineage>
        <taxon>Eukaryota</taxon>
        <taxon>Fungi</taxon>
        <taxon>Dikarya</taxon>
        <taxon>Basidiomycota</taxon>
        <taxon>Agaricomycotina</taxon>
        <taxon>Agaricomycetes</taxon>
        <taxon>Polyporales</taxon>
        <taxon>Cerrenaceae</taxon>
        <taxon>Somion</taxon>
    </lineage>
</organism>
<gene>
    <name evidence="1" type="ORF">GFSPODELE1_LOCUS10749</name>
</gene>
<reference evidence="2" key="1">
    <citation type="submission" date="2024-04" db="EMBL/GenBank/DDBJ databases">
        <authorList>
            <person name="Shaw F."/>
            <person name="Minotto A."/>
        </authorList>
    </citation>
    <scope>NUCLEOTIDE SEQUENCE [LARGE SCALE GENOMIC DNA]</scope>
</reference>